<keyword evidence="6" id="KW-0238">DNA-binding</keyword>
<dbReference type="GO" id="GO:0009307">
    <property type="term" value="P:DNA restriction-modification system"/>
    <property type="evidence" value="ECO:0007669"/>
    <property type="project" value="UniProtKB-KW"/>
</dbReference>
<evidence type="ECO:0000256" key="5">
    <source>
        <dbReference type="ARBA" id="ARBA00022747"/>
    </source>
</evidence>
<comment type="catalytic activity">
    <reaction evidence="7">
        <text>a 2'-deoxycytidine in DNA + S-adenosyl-L-methionine = an N(4)-methyl-2'-deoxycytidine in DNA + S-adenosyl-L-homocysteine + H(+)</text>
        <dbReference type="Rhea" id="RHEA:16857"/>
        <dbReference type="Rhea" id="RHEA-COMP:11369"/>
        <dbReference type="Rhea" id="RHEA-COMP:13674"/>
        <dbReference type="ChEBI" id="CHEBI:15378"/>
        <dbReference type="ChEBI" id="CHEBI:57856"/>
        <dbReference type="ChEBI" id="CHEBI:59789"/>
        <dbReference type="ChEBI" id="CHEBI:85452"/>
        <dbReference type="ChEBI" id="CHEBI:137933"/>
        <dbReference type="EC" id="2.1.1.113"/>
    </reaction>
</comment>
<sequence>MTIAPAALAAITDKVFAYAPSTLSEDASSLDEILPGRLRSIPPAQLQKALPCLAKDRATTSEIQRLLQKVKTSHDVNLGDARTMPLGPESVHLAVTSPPYWNLKSYPDTIGQLGRLDEYDDFLRNLNMVWENCFAALVPGGRLVCVVGDVCLSRQRNGGRHTVVPLHAAIQQQCQQIGFDNLAPIIWHKISNIQTEVSHRGTYLGKPYEPNGIIKNDIEFILMFRKPGGYRRPNPSARILSLIAAEDHNKWFRQIWSDIRGASTRRHPAPFPVELAERLIRMFSFVGDTVLDPFTGTASTQVAAKACGRNSIGFEIEPGYREIAISRLS</sequence>
<evidence type="ECO:0000256" key="2">
    <source>
        <dbReference type="ARBA" id="ARBA00022603"/>
    </source>
</evidence>
<evidence type="ECO:0000313" key="10">
    <source>
        <dbReference type="EMBL" id="MYG37640.1"/>
    </source>
</evidence>
<reference evidence="10" key="1">
    <citation type="submission" date="2019-09" db="EMBL/GenBank/DDBJ databases">
        <title>Characterisation of the sponge microbiome using genome-centric metagenomics.</title>
        <authorList>
            <person name="Engelberts J.P."/>
            <person name="Robbins S.J."/>
            <person name="De Goeij J.M."/>
            <person name="Aranda M."/>
            <person name="Bell S.C."/>
            <person name="Webster N.S."/>
        </authorList>
    </citation>
    <scope>NUCLEOTIDE SEQUENCE</scope>
    <source>
        <strain evidence="10">SB0676_bin_10</strain>
    </source>
</reference>
<proteinExistence type="inferred from homology"/>
<dbReference type="Pfam" id="PF01555">
    <property type="entry name" value="N6_N4_Mtase"/>
    <property type="match status" value="1"/>
</dbReference>
<evidence type="ECO:0000259" key="9">
    <source>
        <dbReference type="Pfam" id="PF01555"/>
    </source>
</evidence>
<gene>
    <name evidence="10" type="ORF">F4162_01180</name>
</gene>
<keyword evidence="5" id="KW-0680">Restriction system</keyword>
<dbReference type="AlphaFoldDB" id="A0A6B1F2T9"/>
<keyword evidence="4" id="KW-0949">S-adenosyl-L-methionine</keyword>
<dbReference type="InterPro" id="IPR029063">
    <property type="entry name" value="SAM-dependent_MTases_sf"/>
</dbReference>
<keyword evidence="3 10" id="KW-0808">Transferase</keyword>
<evidence type="ECO:0000256" key="3">
    <source>
        <dbReference type="ARBA" id="ARBA00022679"/>
    </source>
</evidence>
<dbReference type="EMBL" id="VYDO01000049">
    <property type="protein sequence ID" value="MYG37640.1"/>
    <property type="molecule type" value="Genomic_DNA"/>
</dbReference>
<protein>
    <recommendedName>
        <fullName evidence="8">Methyltransferase</fullName>
        <ecNumber evidence="8">2.1.1.-</ecNumber>
    </recommendedName>
</protein>
<feature type="domain" description="DNA methylase N-4/N-6" evidence="9">
    <location>
        <begin position="91"/>
        <end position="324"/>
    </location>
</feature>
<dbReference type="GO" id="GO:0008170">
    <property type="term" value="F:N-methyltransferase activity"/>
    <property type="evidence" value="ECO:0007669"/>
    <property type="project" value="InterPro"/>
</dbReference>
<dbReference type="PRINTS" id="PR00508">
    <property type="entry name" value="S21N4MTFRASE"/>
</dbReference>
<dbReference type="InterPro" id="IPR001091">
    <property type="entry name" value="RM_Methyltransferase"/>
</dbReference>
<accession>A0A6B1F2T9</accession>
<organism evidence="10">
    <name type="scientific">Synechococcus sp. SB0676_bin_10</name>
    <dbReference type="NCBI Taxonomy" id="2604869"/>
    <lineage>
        <taxon>Bacteria</taxon>
        <taxon>Bacillati</taxon>
        <taxon>Cyanobacteriota</taxon>
        <taxon>Cyanophyceae</taxon>
        <taxon>Synechococcales</taxon>
        <taxon>Synechococcaceae</taxon>
        <taxon>Synechococcus</taxon>
    </lineage>
</organism>
<name>A0A6B1F2T9_9SYNE</name>
<dbReference type="SUPFAM" id="SSF53335">
    <property type="entry name" value="S-adenosyl-L-methionine-dependent methyltransferases"/>
    <property type="match status" value="1"/>
</dbReference>
<dbReference type="PROSITE" id="PS00093">
    <property type="entry name" value="N4_MTASE"/>
    <property type="match status" value="1"/>
</dbReference>
<dbReference type="InterPro" id="IPR017985">
    <property type="entry name" value="MeTrfase_CN4_CS"/>
</dbReference>
<evidence type="ECO:0000256" key="8">
    <source>
        <dbReference type="RuleBase" id="RU362026"/>
    </source>
</evidence>
<dbReference type="InterPro" id="IPR002941">
    <property type="entry name" value="DNA_methylase_N4/N6"/>
</dbReference>
<dbReference type="GO" id="GO:0015667">
    <property type="term" value="F:site-specific DNA-methyltransferase (cytosine-N4-specific) activity"/>
    <property type="evidence" value="ECO:0007669"/>
    <property type="project" value="UniProtKB-EC"/>
</dbReference>
<comment type="similarity">
    <text evidence="1">Belongs to the N(4)/N(6)-methyltransferase family. N(4) subfamily.</text>
</comment>
<keyword evidence="2 10" id="KW-0489">Methyltransferase</keyword>
<dbReference type="GO" id="GO:0032259">
    <property type="term" value="P:methylation"/>
    <property type="evidence" value="ECO:0007669"/>
    <property type="project" value="UniProtKB-KW"/>
</dbReference>
<evidence type="ECO:0000256" key="6">
    <source>
        <dbReference type="ARBA" id="ARBA00023125"/>
    </source>
</evidence>
<comment type="caution">
    <text evidence="10">The sequence shown here is derived from an EMBL/GenBank/DDBJ whole genome shotgun (WGS) entry which is preliminary data.</text>
</comment>
<evidence type="ECO:0000256" key="1">
    <source>
        <dbReference type="ARBA" id="ARBA00010203"/>
    </source>
</evidence>
<evidence type="ECO:0000256" key="7">
    <source>
        <dbReference type="ARBA" id="ARBA00049120"/>
    </source>
</evidence>
<evidence type="ECO:0000256" key="4">
    <source>
        <dbReference type="ARBA" id="ARBA00022691"/>
    </source>
</evidence>
<dbReference type="Gene3D" id="3.40.50.150">
    <property type="entry name" value="Vaccinia Virus protein VP39"/>
    <property type="match status" value="1"/>
</dbReference>
<dbReference type="EC" id="2.1.1.-" evidence="8"/>
<dbReference type="GO" id="GO:0003677">
    <property type="term" value="F:DNA binding"/>
    <property type="evidence" value="ECO:0007669"/>
    <property type="project" value="UniProtKB-KW"/>
</dbReference>